<dbReference type="InterPro" id="IPR000626">
    <property type="entry name" value="Ubiquitin-like_dom"/>
</dbReference>
<gene>
    <name evidence="3" type="ORF">Moror_16371</name>
</gene>
<dbReference type="Gene3D" id="3.10.20.90">
    <property type="entry name" value="Phosphatidylinositol 3-kinase Catalytic Subunit, Chain A, domain 1"/>
    <property type="match status" value="2"/>
</dbReference>
<accession>V2WVS7</accession>
<evidence type="ECO:0000256" key="1">
    <source>
        <dbReference type="SAM" id="MobiDB-lite"/>
    </source>
</evidence>
<name>V2WVS7_MONRO</name>
<dbReference type="Proteomes" id="UP000017559">
    <property type="component" value="Unassembled WGS sequence"/>
</dbReference>
<reference evidence="3 4" key="1">
    <citation type="journal article" date="2014" name="BMC Genomics">
        <title>Genome and secretome analysis of the hemibiotrophic fungal pathogen, Moniliophthora roreri, which causes frosty pod rot disease of cacao: mechanisms of the biotrophic and necrotrophic phases.</title>
        <authorList>
            <person name="Meinhardt L.W."/>
            <person name="Costa G.G.L."/>
            <person name="Thomazella D.P.T."/>
            <person name="Teixeira P.J.P.L."/>
            <person name="Carazzolle M.F."/>
            <person name="Schuster S.C."/>
            <person name="Carlson J.E."/>
            <person name="Guiltinan M.J."/>
            <person name="Mieczkowski P."/>
            <person name="Farmer A."/>
            <person name="Ramaraj T."/>
            <person name="Crozier J."/>
            <person name="Davis R.E."/>
            <person name="Shao J."/>
            <person name="Melnick R.L."/>
            <person name="Pereira G.A.G."/>
            <person name="Bailey B.A."/>
        </authorList>
    </citation>
    <scope>NUCLEOTIDE SEQUENCE [LARGE SCALE GENOMIC DNA]</scope>
    <source>
        <strain evidence="3 4">MCA 2997</strain>
    </source>
</reference>
<comment type="caution">
    <text evidence="3">The sequence shown here is derived from an EMBL/GenBank/DDBJ whole genome shotgun (WGS) entry which is preliminary data.</text>
</comment>
<dbReference type="Pfam" id="PF00240">
    <property type="entry name" value="ubiquitin"/>
    <property type="match status" value="2"/>
</dbReference>
<protein>
    <submittedName>
        <fullName evidence="3">Ubiquitin family protein</fullName>
    </submittedName>
</protein>
<dbReference type="SUPFAM" id="SSF54236">
    <property type="entry name" value="Ubiquitin-like"/>
    <property type="match status" value="2"/>
</dbReference>
<dbReference type="PROSITE" id="PS50053">
    <property type="entry name" value="UBIQUITIN_2"/>
    <property type="match status" value="2"/>
</dbReference>
<dbReference type="InterPro" id="IPR019956">
    <property type="entry name" value="Ubiquitin_dom"/>
</dbReference>
<dbReference type="PRINTS" id="PR00348">
    <property type="entry name" value="UBIQUITIN"/>
</dbReference>
<sequence length="879" mass="98555">MSRPQASKDRNVVALAPTASRLPSTSELIILRFGERKVVVPRPSGYQCLVDSARRNFELFRTTSVSFKTGQLAISEGSPVEITPEAWHLISSSPEVTILDVVKASAADADALHTEDLEAFRIFVKTLTGKTIFLETASLLETIKFKIDSKEGIPPDQQRLIFAGKQLEEWHTLSKYGIQKDSTLHLILKLGGGKPVIYLISPREREARVQLSLVPQWEFSAVYPVVPIEQACSPSKGQSIEWLVKTRKDGSLTELSAGADVAYLFWETHTNSEIQMSPPPSPRMEQSPECFIPNQPVLNSANSVVLPIEMIPQYLDKALLALGLHTEARTSFITYWLPSLLKHSHIALRFLPQAVYEPAARLDVSPPPDVTTRIFMLFHGVCAEDLAKWSEAIRRADLDVEMWREIVGIDIARALDKDLFRVLEVWSSAEIDIESNHPTIWGTKVAGAKVLHVCSGEIKRYFPRFRLAPFVFEANVNGEICVVTPNTWGLVSDVVNAVEIVEEPCEGNDENEKQNEDEMQSKEEQYDSENEDQYAEPKILYRTTARKTLPSTPWGTSMVNRLYSGTRIFVLTVTGLTLEVPVKFSDTIANVKAKVENLDGTPSDQQRLIFAGKQLEDECTLSEYDIQKNSTLHLVVSLRGGKPVIYLLSPCEQEARVQLSLVPQWEFSAIYPVVPIEQACSTSKGQSIEWLVKTRKDGSLTELSTGADVSYLFWEAHTNSEIQMSPPPSPRMEQFSECFIPDQPMLNNANSVVLPIETIPQYLNKALLALGLHTEARTSFITYWLPSLLKHAHVALRFLPQAVYEPAAPLNVSPPPDVTTRIFMLFRGVCAEDVAEWRESVKKADLDVEMWREIVGVDIDKALDKDLFRVLEWGGMEVL</sequence>
<dbReference type="SMART" id="SM00213">
    <property type="entry name" value="UBQ"/>
    <property type="match status" value="2"/>
</dbReference>
<dbReference type="AlphaFoldDB" id="V2WVS7"/>
<feature type="region of interest" description="Disordered" evidence="1">
    <location>
        <begin position="503"/>
        <end position="533"/>
    </location>
</feature>
<dbReference type="OrthoDB" id="428577at2759"/>
<dbReference type="EMBL" id="AWSO01000393">
    <property type="protein sequence ID" value="ESK90973.1"/>
    <property type="molecule type" value="Genomic_DNA"/>
</dbReference>
<feature type="domain" description="Ubiquitin-like" evidence="2">
    <location>
        <begin position="120"/>
        <end position="193"/>
    </location>
</feature>
<dbReference type="KEGG" id="mrr:Moror_16371"/>
<dbReference type="InterPro" id="IPR019954">
    <property type="entry name" value="Ubiquitin_CS"/>
</dbReference>
<evidence type="ECO:0000259" key="2">
    <source>
        <dbReference type="PROSITE" id="PS50053"/>
    </source>
</evidence>
<dbReference type="InterPro" id="IPR029071">
    <property type="entry name" value="Ubiquitin-like_domsf"/>
</dbReference>
<dbReference type="STRING" id="1381753.V2WVS7"/>
<feature type="domain" description="Ubiquitin-like" evidence="2">
    <location>
        <begin position="566"/>
        <end position="641"/>
    </location>
</feature>
<dbReference type="PROSITE" id="PS00299">
    <property type="entry name" value="UBIQUITIN_1"/>
    <property type="match status" value="1"/>
</dbReference>
<feature type="compositionally biased region" description="Basic and acidic residues" evidence="1">
    <location>
        <begin position="510"/>
        <end position="525"/>
    </location>
</feature>
<keyword evidence="4" id="KW-1185">Reference proteome</keyword>
<proteinExistence type="predicted"/>
<dbReference type="HOGENOM" id="CLU_327339_0_0_1"/>
<dbReference type="InterPro" id="IPR050158">
    <property type="entry name" value="Ubiquitin_ubiquitin-like"/>
</dbReference>
<organism evidence="3 4">
    <name type="scientific">Moniliophthora roreri (strain MCA 2997)</name>
    <name type="common">Cocoa frosty pod rot fungus</name>
    <name type="synonym">Crinipellis roreri</name>
    <dbReference type="NCBI Taxonomy" id="1381753"/>
    <lineage>
        <taxon>Eukaryota</taxon>
        <taxon>Fungi</taxon>
        <taxon>Dikarya</taxon>
        <taxon>Basidiomycota</taxon>
        <taxon>Agaricomycotina</taxon>
        <taxon>Agaricomycetes</taxon>
        <taxon>Agaricomycetidae</taxon>
        <taxon>Agaricales</taxon>
        <taxon>Marasmiineae</taxon>
        <taxon>Marasmiaceae</taxon>
        <taxon>Moniliophthora</taxon>
    </lineage>
</organism>
<evidence type="ECO:0000313" key="3">
    <source>
        <dbReference type="EMBL" id="ESK90973.1"/>
    </source>
</evidence>
<dbReference type="PANTHER" id="PTHR10666">
    <property type="entry name" value="UBIQUITIN"/>
    <property type="match status" value="1"/>
</dbReference>
<evidence type="ECO:0000313" key="4">
    <source>
        <dbReference type="Proteomes" id="UP000017559"/>
    </source>
</evidence>
<dbReference type="FunFam" id="3.10.20.90:FF:000160">
    <property type="entry name" value="Polyubiquitin-C"/>
    <property type="match status" value="2"/>
</dbReference>